<protein>
    <recommendedName>
        <fullName evidence="5">Transcription factor domain-containing protein</fullName>
    </recommendedName>
</protein>
<sequence length="428" mass="47958">MLRTALLEWEAPHLRFRVLWDQIFLKLFSRFKTSIDGNPDLDSPYHKLYMPFCIQNPLLVQISIYTVACFLTETRHLDKQQSILIKGQTIRMLNDRLRSTEDAISDASIAGVCQMIADEWYWGDMHELLAHLKGMRHMIELRGGYQNLGLEGLLSKMIIVTDFGIAITFELPPYLQEGKEFQFEDRTPGEHRVSHHSPLVASALSFANSVHLSGLHPTTASILDDIRFLIALAISTPAVPSTQQAQKLKWTADWIHGRIQALPNDAPPSEPSATSSTSSTPQAKEKQNQSTASSARTSHEPQRSDSVASPDYLYQSIRQAALLYTTTIAATKPFSQTCSPDDFCQLWVAVWRVPLGVWKSLLGIFLWIEVAVLAAARDTPHGRFVKSMYNIAALSLATEDWDAAIAALRSALNLQSRLTTWDTNKLTP</sequence>
<dbReference type="EMBL" id="KI912112">
    <property type="protein sequence ID" value="ETS81606.1"/>
    <property type="molecule type" value="Genomic_DNA"/>
</dbReference>
<organism evidence="3 4">
    <name type="scientific">Pestalotiopsis fici (strain W106-1 / CGMCC3.15140)</name>
    <dbReference type="NCBI Taxonomy" id="1229662"/>
    <lineage>
        <taxon>Eukaryota</taxon>
        <taxon>Fungi</taxon>
        <taxon>Dikarya</taxon>
        <taxon>Ascomycota</taxon>
        <taxon>Pezizomycotina</taxon>
        <taxon>Sordariomycetes</taxon>
        <taxon>Xylariomycetidae</taxon>
        <taxon>Amphisphaeriales</taxon>
        <taxon>Sporocadaceae</taxon>
        <taxon>Pestalotiopsis</taxon>
    </lineage>
</organism>
<gene>
    <name evidence="3" type="ORF">PFICI_06608</name>
</gene>
<keyword evidence="4" id="KW-1185">Reference proteome</keyword>
<dbReference type="AlphaFoldDB" id="W3X8U9"/>
<dbReference type="InterPro" id="IPR021858">
    <property type="entry name" value="Fun_TF"/>
</dbReference>
<dbReference type="OMA" id="GTENWHV"/>
<evidence type="ECO:0000313" key="3">
    <source>
        <dbReference type="EMBL" id="ETS81606.1"/>
    </source>
</evidence>
<dbReference type="Pfam" id="PF11951">
    <property type="entry name" value="Fungal_trans_2"/>
    <property type="match status" value="1"/>
</dbReference>
<evidence type="ECO:0000256" key="1">
    <source>
        <dbReference type="ARBA" id="ARBA00023242"/>
    </source>
</evidence>
<dbReference type="OrthoDB" id="415825at2759"/>
<dbReference type="STRING" id="1229662.W3X8U9"/>
<feature type="region of interest" description="Disordered" evidence="2">
    <location>
        <begin position="261"/>
        <end position="308"/>
    </location>
</feature>
<name>W3X8U9_PESFW</name>
<evidence type="ECO:0000313" key="4">
    <source>
        <dbReference type="Proteomes" id="UP000030651"/>
    </source>
</evidence>
<dbReference type="Proteomes" id="UP000030651">
    <property type="component" value="Unassembled WGS sequence"/>
</dbReference>
<proteinExistence type="predicted"/>
<dbReference type="RefSeq" id="XP_007833380.1">
    <property type="nucleotide sequence ID" value="XM_007835189.1"/>
</dbReference>
<dbReference type="PANTHER" id="PTHR37540">
    <property type="entry name" value="TRANSCRIPTION FACTOR (ACR-2), PUTATIVE-RELATED-RELATED"/>
    <property type="match status" value="1"/>
</dbReference>
<dbReference type="HOGENOM" id="CLU_015774_1_0_1"/>
<dbReference type="eggNOG" id="ENOG502SIPI">
    <property type="taxonomic scope" value="Eukaryota"/>
</dbReference>
<dbReference type="GeneID" id="19271621"/>
<dbReference type="PANTHER" id="PTHR37540:SF9">
    <property type="entry name" value="ZN(2)-C6 FUNGAL-TYPE DOMAIN-CONTAINING PROTEIN"/>
    <property type="match status" value="1"/>
</dbReference>
<accession>W3X8U9</accession>
<keyword evidence="1" id="KW-0539">Nucleus</keyword>
<evidence type="ECO:0000256" key="2">
    <source>
        <dbReference type="SAM" id="MobiDB-lite"/>
    </source>
</evidence>
<reference evidence="4" key="1">
    <citation type="journal article" date="2015" name="BMC Genomics">
        <title>Genomic and transcriptomic analysis of the endophytic fungus Pestalotiopsis fici reveals its lifestyle and high potential for synthesis of natural products.</title>
        <authorList>
            <person name="Wang X."/>
            <person name="Zhang X."/>
            <person name="Liu L."/>
            <person name="Xiang M."/>
            <person name="Wang W."/>
            <person name="Sun X."/>
            <person name="Che Y."/>
            <person name="Guo L."/>
            <person name="Liu G."/>
            <person name="Guo L."/>
            <person name="Wang C."/>
            <person name="Yin W.B."/>
            <person name="Stadler M."/>
            <person name="Zhang X."/>
            <person name="Liu X."/>
        </authorList>
    </citation>
    <scope>NUCLEOTIDE SEQUENCE [LARGE SCALE GENOMIC DNA]</scope>
    <source>
        <strain evidence="4">W106-1 / CGMCC3.15140</strain>
    </source>
</reference>
<evidence type="ECO:0008006" key="5">
    <source>
        <dbReference type="Google" id="ProtNLM"/>
    </source>
</evidence>
<dbReference type="InParanoid" id="W3X8U9"/>
<dbReference type="KEGG" id="pfy:PFICI_06608"/>
<feature type="compositionally biased region" description="Low complexity" evidence="2">
    <location>
        <begin position="271"/>
        <end position="282"/>
    </location>
</feature>